<keyword evidence="3" id="KW-1185">Reference proteome</keyword>
<feature type="region of interest" description="Disordered" evidence="1">
    <location>
        <begin position="200"/>
        <end position="232"/>
    </location>
</feature>
<accession>A0AAE0KQ72</accession>
<feature type="region of interest" description="Disordered" evidence="1">
    <location>
        <begin position="1"/>
        <end position="22"/>
    </location>
</feature>
<sequence>MDWSKTEDGTKHEDAKLRKSQDLDQPVMLRARTFARDELSAALKAVKNEVVTEVKSAKDKDGVPYWKQGDISMYNKENMRKRLDLKDDPEVRAAVDRWWVFLTDSGARTSVEKREYMKMSGAIYVTLVGEDVSSLILEENWHEDSKGQPSLQGERFFEAIFELADVWCTSVEAQEYVEFLNRCLWDTIQVFNALQMAADGGGPDKGKGRQSAVGGKRASVKKGKKGKKVDEEAEQIAKDLKALGLGGGKAAPSTSMDQPAGGAEDDEDLVRDFMVKDPVAGGSSENLDMLSHSDEENIAEELALADATDEEAAMAAGSKASASKPKTGIINPHSREEAMEGGRLVMVEYWKSEKMILDTRGAVANKDGWEGAAMEGADLAVGMDMALMVVVEAGMGWAATEVWAIWEVGHLELALVEGGHVKRAAWVVTISIREIWEGEVSEEAVDTLVQVWVMESMAAMVMGIQEGMGLVERMPVEGRGSQAMATAAAATTRAVGILRLEVGTWALGQLAVLEKAAVTTEVTGKTGDIMEVLTAKGWDPMARGA</sequence>
<dbReference type="AlphaFoldDB" id="A0AAE0KQ72"/>
<gene>
    <name evidence="2" type="ORF">CYMTET_34451</name>
</gene>
<organism evidence="2 3">
    <name type="scientific">Cymbomonas tetramitiformis</name>
    <dbReference type="NCBI Taxonomy" id="36881"/>
    <lineage>
        <taxon>Eukaryota</taxon>
        <taxon>Viridiplantae</taxon>
        <taxon>Chlorophyta</taxon>
        <taxon>Pyramimonadophyceae</taxon>
        <taxon>Pyramimonadales</taxon>
        <taxon>Pyramimonadaceae</taxon>
        <taxon>Cymbomonas</taxon>
    </lineage>
</organism>
<protein>
    <submittedName>
        <fullName evidence="2">Uncharacterized protein</fullName>
    </submittedName>
</protein>
<proteinExistence type="predicted"/>
<comment type="caution">
    <text evidence="2">The sequence shown here is derived from an EMBL/GenBank/DDBJ whole genome shotgun (WGS) entry which is preliminary data.</text>
</comment>
<feature type="region of interest" description="Disordered" evidence="1">
    <location>
        <begin position="244"/>
        <end position="264"/>
    </location>
</feature>
<name>A0AAE0KQ72_9CHLO</name>
<evidence type="ECO:0000256" key="1">
    <source>
        <dbReference type="SAM" id="MobiDB-lite"/>
    </source>
</evidence>
<dbReference type="EMBL" id="LGRX02021678">
    <property type="protein sequence ID" value="KAK3256414.1"/>
    <property type="molecule type" value="Genomic_DNA"/>
</dbReference>
<dbReference type="Proteomes" id="UP001190700">
    <property type="component" value="Unassembled WGS sequence"/>
</dbReference>
<reference evidence="2 3" key="1">
    <citation type="journal article" date="2015" name="Genome Biol. Evol.">
        <title>Comparative Genomics of a Bacterivorous Green Alga Reveals Evolutionary Causalities and Consequences of Phago-Mixotrophic Mode of Nutrition.</title>
        <authorList>
            <person name="Burns J.A."/>
            <person name="Paasch A."/>
            <person name="Narechania A."/>
            <person name="Kim E."/>
        </authorList>
    </citation>
    <scope>NUCLEOTIDE SEQUENCE [LARGE SCALE GENOMIC DNA]</scope>
    <source>
        <strain evidence="2 3">PLY_AMNH</strain>
    </source>
</reference>
<evidence type="ECO:0000313" key="2">
    <source>
        <dbReference type="EMBL" id="KAK3256414.1"/>
    </source>
</evidence>
<feature type="compositionally biased region" description="Basic residues" evidence="1">
    <location>
        <begin position="218"/>
        <end position="227"/>
    </location>
</feature>
<evidence type="ECO:0000313" key="3">
    <source>
        <dbReference type="Proteomes" id="UP001190700"/>
    </source>
</evidence>